<feature type="signal peptide" evidence="2">
    <location>
        <begin position="1"/>
        <end position="23"/>
    </location>
</feature>
<name>A0ABW8UXF1_9RHOB</name>
<dbReference type="Proteomes" id="UP001627408">
    <property type="component" value="Unassembled WGS sequence"/>
</dbReference>
<feature type="transmembrane region" description="Helical" evidence="1">
    <location>
        <begin position="205"/>
        <end position="224"/>
    </location>
</feature>
<organism evidence="3 4">
    <name type="scientific">Tateyamaria armeniaca</name>
    <dbReference type="NCBI Taxonomy" id="2518930"/>
    <lineage>
        <taxon>Bacteria</taxon>
        <taxon>Pseudomonadati</taxon>
        <taxon>Pseudomonadota</taxon>
        <taxon>Alphaproteobacteria</taxon>
        <taxon>Rhodobacterales</taxon>
        <taxon>Roseobacteraceae</taxon>
        <taxon>Tateyamaria</taxon>
    </lineage>
</organism>
<comment type="caution">
    <text evidence="3">The sequence shown here is derived from an EMBL/GenBank/DDBJ whole genome shotgun (WGS) entry which is preliminary data.</text>
</comment>
<proteinExistence type="predicted"/>
<feature type="chain" id="PRO_5045774205" evidence="2">
    <location>
        <begin position="24"/>
        <end position="233"/>
    </location>
</feature>
<sequence>MKLISKIAASAIALALMAGGATAATFTFTEGNGHNRKLVAGSIDLNDANTSTPGFELDDLAGVAAGFAPDDVIQLHGRIVSSQDVFSYTFAFAQGFKVEFDLDGYLLAAGFTSSDGDQSEALSGLVGQNGRGGNPQVGLLPVKGVEFTLAGGGTSISRTFQTDVISGDPFLFSGIGGVEYTLTVDGSVGPAVGADALYDLKISAVPLPAGGLLLLGGLGGLAALRRRKGKANA</sequence>
<keyword evidence="1" id="KW-0472">Membrane</keyword>
<keyword evidence="2" id="KW-0732">Signal</keyword>
<accession>A0ABW8UXF1</accession>
<evidence type="ECO:0000313" key="4">
    <source>
        <dbReference type="Proteomes" id="UP001627408"/>
    </source>
</evidence>
<keyword evidence="1" id="KW-0812">Transmembrane</keyword>
<evidence type="ECO:0000313" key="3">
    <source>
        <dbReference type="EMBL" id="MFL4470352.1"/>
    </source>
</evidence>
<dbReference type="NCBIfam" id="TIGR03370">
    <property type="entry name" value="VPLPA-CTERM"/>
    <property type="match status" value="1"/>
</dbReference>
<dbReference type="EMBL" id="JBHDIY010000002">
    <property type="protein sequence ID" value="MFL4470352.1"/>
    <property type="molecule type" value="Genomic_DNA"/>
</dbReference>
<dbReference type="InterPro" id="IPR022472">
    <property type="entry name" value="VPLPA-CTERM"/>
</dbReference>
<protein>
    <submittedName>
        <fullName evidence="3">VPLPA-CTERM sorting domain-containing protein</fullName>
    </submittedName>
</protein>
<evidence type="ECO:0000256" key="1">
    <source>
        <dbReference type="SAM" id="Phobius"/>
    </source>
</evidence>
<gene>
    <name evidence="3" type="ORF">ACERZ8_10870</name>
</gene>
<keyword evidence="1" id="KW-1133">Transmembrane helix</keyword>
<reference evidence="3 4" key="1">
    <citation type="submission" date="2024-08" db="EMBL/GenBank/DDBJ databases">
        <title>Tateyamaria sp. nov., isolated from marine algae.</title>
        <authorList>
            <person name="Choi B.J."/>
            <person name="Kim J.M."/>
            <person name="Lee J.K."/>
            <person name="Choi D.G."/>
            <person name="Bayburt H."/>
            <person name="Baek J.H."/>
            <person name="Han D.M."/>
            <person name="Jeon C.O."/>
        </authorList>
    </citation>
    <scope>NUCLEOTIDE SEQUENCE [LARGE SCALE GENOMIC DNA]</scope>
    <source>
        <strain evidence="3 4">KMU-156</strain>
    </source>
</reference>
<dbReference type="RefSeq" id="WP_407592209.1">
    <property type="nucleotide sequence ID" value="NZ_JBHDIY010000002.1"/>
</dbReference>
<keyword evidence="4" id="KW-1185">Reference proteome</keyword>
<evidence type="ECO:0000256" key="2">
    <source>
        <dbReference type="SAM" id="SignalP"/>
    </source>
</evidence>